<dbReference type="Pfam" id="PF13472">
    <property type="entry name" value="Lipase_GDSL_2"/>
    <property type="match status" value="1"/>
</dbReference>
<sequence>MRRTRLQLLAAAVAAALFLTAPAQAATARTPAAQPGHAGAPSAAGWRAAWTAAAHHPFEGFGTPNWSVNGFADQSLRQVVRVSASGSTVRVRLSNRFGDRPLKVSGATIAHAAGGAAVRPGSLRSLTFSRSTTATIPPGGELTSDPAPLPTRALDSLAVTLYFAGPTGPATVHENATATTYRTAGDRRFDTRAGAFAETSTSWYFLAGIDTAGQPGRAHDAVVTFGDSITDGYGTTVDADNRYPDELAERFASGRRPMSVVNSGINGSKLLADSTCFGEAGVSRFGRDVLDQPGVRAVVVLQGINDIGGGGYPDFGCGASPVVTAEEIIDGHRQLIRAAHARGVRIVGATMLPIKGAFGYDTPANEMVRDAVNTWIRSGGEYDAVADLDRALADPADRDALRPTYDSGDHLHPNDAGAAAIAAVVAPLLIHTGR</sequence>
<evidence type="ECO:0000313" key="3">
    <source>
        <dbReference type="EMBL" id="PZG07425.1"/>
    </source>
</evidence>
<accession>A0A2W2DQL4</accession>
<organism evidence="3 4">
    <name type="scientific">Micromonospora craterilacus</name>
    <dbReference type="NCBI Taxonomy" id="1655439"/>
    <lineage>
        <taxon>Bacteria</taxon>
        <taxon>Bacillati</taxon>
        <taxon>Actinomycetota</taxon>
        <taxon>Actinomycetes</taxon>
        <taxon>Micromonosporales</taxon>
        <taxon>Micromonosporaceae</taxon>
        <taxon>Micromonospora</taxon>
    </lineage>
</organism>
<protein>
    <submittedName>
        <fullName evidence="3">G-D-S-L family lipolytic protein</fullName>
    </submittedName>
</protein>
<feature type="domain" description="SGNH hydrolase-type esterase" evidence="2">
    <location>
        <begin position="225"/>
        <end position="420"/>
    </location>
</feature>
<dbReference type="AlphaFoldDB" id="A0A2W2DQL4"/>
<dbReference type="InterPro" id="IPR036514">
    <property type="entry name" value="SGNH_hydro_sf"/>
</dbReference>
<reference evidence="3 4" key="1">
    <citation type="submission" date="2018-01" db="EMBL/GenBank/DDBJ databases">
        <title>Draft genome sequence of Jishengella sp. NA12.</title>
        <authorList>
            <person name="Sahin N."/>
            <person name="Ay H."/>
            <person name="Saygin H."/>
        </authorList>
    </citation>
    <scope>NUCLEOTIDE SEQUENCE [LARGE SCALE GENOMIC DNA]</scope>
    <source>
        <strain evidence="3 4">NA12</strain>
    </source>
</reference>
<dbReference type="InterPro" id="IPR013830">
    <property type="entry name" value="SGNH_hydro"/>
</dbReference>
<keyword evidence="1" id="KW-0732">Signal</keyword>
<proteinExistence type="predicted"/>
<dbReference type="RefSeq" id="WP_111219281.1">
    <property type="nucleotide sequence ID" value="NZ_POTY01000321.1"/>
</dbReference>
<dbReference type="InterPro" id="IPR053140">
    <property type="entry name" value="GDSL_Rv0518-like"/>
</dbReference>
<evidence type="ECO:0000256" key="1">
    <source>
        <dbReference type="SAM" id="SignalP"/>
    </source>
</evidence>
<feature type="chain" id="PRO_5016002300" evidence="1">
    <location>
        <begin position="26"/>
        <end position="434"/>
    </location>
</feature>
<dbReference type="Proteomes" id="UP000248924">
    <property type="component" value="Unassembled WGS sequence"/>
</dbReference>
<dbReference type="PANTHER" id="PTHR43784:SF2">
    <property type="entry name" value="GDSL-LIKE LIPASE_ACYLHYDROLASE, PUTATIVE (AFU_ORTHOLOGUE AFUA_2G00820)-RELATED"/>
    <property type="match status" value="1"/>
</dbReference>
<dbReference type="SUPFAM" id="SSF52266">
    <property type="entry name" value="SGNH hydrolase"/>
    <property type="match status" value="1"/>
</dbReference>
<dbReference type="PANTHER" id="PTHR43784">
    <property type="entry name" value="GDSL-LIKE LIPASE/ACYLHYDROLASE, PUTATIVE (AFU_ORTHOLOGUE AFUA_2G00820)-RELATED"/>
    <property type="match status" value="1"/>
</dbReference>
<keyword evidence="4" id="KW-1185">Reference proteome</keyword>
<feature type="signal peptide" evidence="1">
    <location>
        <begin position="1"/>
        <end position="25"/>
    </location>
</feature>
<name>A0A2W2DQL4_9ACTN</name>
<gene>
    <name evidence="3" type="ORF">C1I95_31035</name>
</gene>
<dbReference type="Gene3D" id="3.40.50.1110">
    <property type="entry name" value="SGNH hydrolase"/>
    <property type="match status" value="1"/>
</dbReference>
<comment type="caution">
    <text evidence="3">The sequence shown here is derived from an EMBL/GenBank/DDBJ whole genome shotgun (WGS) entry which is preliminary data.</text>
</comment>
<dbReference type="EMBL" id="POTY01000321">
    <property type="protein sequence ID" value="PZG07425.1"/>
    <property type="molecule type" value="Genomic_DNA"/>
</dbReference>
<evidence type="ECO:0000259" key="2">
    <source>
        <dbReference type="Pfam" id="PF13472"/>
    </source>
</evidence>
<dbReference type="CDD" id="cd01830">
    <property type="entry name" value="XynE_like"/>
    <property type="match status" value="1"/>
</dbReference>
<dbReference type="OrthoDB" id="1828825at2"/>
<evidence type="ECO:0000313" key="4">
    <source>
        <dbReference type="Proteomes" id="UP000248924"/>
    </source>
</evidence>